<gene>
    <name evidence="1" type="ORF">C4900_06830</name>
</gene>
<evidence type="ECO:0000313" key="1">
    <source>
        <dbReference type="EMBL" id="RCN59403.1"/>
    </source>
</evidence>
<name>A0A368HJ82_9GAMM</name>
<proteinExistence type="predicted"/>
<reference evidence="1 2" key="1">
    <citation type="submission" date="2018-02" db="EMBL/GenBank/DDBJ databases">
        <title>Insights into the biology of acidophilic members of the Acidiferrobacteraceae family derived from comparative genomic analyses.</title>
        <authorList>
            <person name="Issotta F."/>
            <person name="Thyssen C."/>
            <person name="Mena C."/>
            <person name="Moya A."/>
            <person name="Bellenberg S."/>
            <person name="Sproer C."/>
            <person name="Covarrubias P.C."/>
            <person name="Sand W."/>
            <person name="Quatrini R."/>
            <person name="Vera M."/>
        </authorList>
    </citation>
    <scope>NUCLEOTIDE SEQUENCE [LARGE SCALE GENOMIC DNA]</scope>
    <source>
        <strain evidence="2">m-1</strain>
    </source>
</reference>
<protein>
    <submittedName>
        <fullName evidence="1">Uncharacterized protein</fullName>
    </submittedName>
</protein>
<evidence type="ECO:0000313" key="2">
    <source>
        <dbReference type="Proteomes" id="UP000253250"/>
    </source>
</evidence>
<keyword evidence="2" id="KW-1185">Reference proteome</keyword>
<organism evidence="1 2">
    <name type="scientific">Acidiferrobacter thiooxydans</name>
    <dbReference type="NCBI Taxonomy" id="163359"/>
    <lineage>
        <taxon>Bacteria</taxon>
        <taxon>Pseudomonadati</taxon>
        <taxon>Pseudomonadota</taxon>
        <taxon>Gammaproteobacteria</taxon>
        <taxon>Acidiferrobacterales</taxon>
        <taxon>Acidiferrobacteraceae</taxon>
        <taxon>Acidiferrobacter</taxon>
    </lineage>
</organism>
<dbReference type="Proteomes" id="UP000253250">
    <property type="component" value="Unassembled WGS sequence"/>
</dbReference>
<dbReference type="RefSeq" id="WP_147267147.1">
    <property type="nucleotide sequence ID" value="NZ_CP080624.1"/>
</dbReference>
<comment type="caution">
    <text evidence="1">The sequence shown here is derived from an EMBL/GenBank/DDBJ whole genome shotgun (WGS) entry which is preliminary data.</text>
</comment>
<dbReference type="AlphaFoldDB" id="A0A368HJ82"/>
<accession>A0A368HJ82</accession>
<dbReference type="EMBL" id="PSYR01000001">
    <property type="protein sequence ID" value="RCN59403.1"/>
    <property type="molecule type" value="Genomic_DNA"/>
</dbReference>
<sequence length="68" mass="7478">MEPGDWCAFYAGFTREIVARGTCFVIGYFVIAKIHDTEGDRAVWGHPRTRAAVSKCALGGWGRTRDGS</sequence>